<dbReference type="HOGENOM" id="CLU_056928_1_0_10"/>
<dbReference type="eggNOG" id="ENOG502Z8B7">
    <property type="taxonomic scope" value="Bacteria"/>
</dbReference>
<keyword evidence="2" id="KW-1185">Reference proteome</keyword>
<dbReference type="OrthoDB" id="1062680at2"/>
<name>I0K9W3_9BACT</name>
<dbReference type="Pfam" id="PF14054">
    <property type="entry name" value="DUF4249"/>
    <property type="match status" value="1"/>
</dbReference>
<gene>
    <name evidence="1" type="ORF">FAES_2907</name>
</gene>
<reference evidence="1 2" key="1">
    <citation type="journal article" date="2012" name="J. Bacteriol.">
        <title>Genome Sequence of Fibrella aestuarina BUZ 2T, a Filamentous Marine Bacterium.</title>
        <authorList>
            <person name="Filippini M."/>
            <person name="Qi W."/>
            <person name="Blom J."/>
            <person name="Goesmann A."/>
            <person name="Smits T.H."/>
            <person name="Bagheri H.C."/>
        </authorList>
    </citation>
    <scope>NUCLEOTIDE SEQUENCE [LARGE SCALE GENOMIC DNA]</scope>
    <source>
        <strain evidence="2">BUZ 2T</strain>
    </source>
</reference>
<protein>
    <recommendedName>
        <fullName evidence="3">DUF4249 domain-containing protein</fullName>
    </recommendedName>
</protein>
<dbReference type="InterPro" id="IPR025345">
    <property type="entry name" value="DUF4249"/>
</dbReference>
<evidence type="ECO:0008006" key="3">
    <source>
        <dbReference type="Google" id="ProtNLM"/>
    </source>
</evidence>
<dbReference type="Proteomes" id="UP000011058">
    <property type="component" value="Chromosome"/>
</dbReference>
<dbReference type="STRING" id="1166018.FAES_2907"/>
<dbReference type="EMBL" id="HE796683">
    <property type="protein sequence ID" value="CCH00916.1"/>
    <property type="molecule type" value="Genomic_DNA"/>
</dbReference>
<dbReference type="PATRIC" id="fig|1166018.3.peg.4676"/>
<accession>I0K9W3</accession>
<proteinExistence type="predicted"/>
<evidence type="ECO:0000313" key="1">
    <source>
        <dbReference type="EMBL" id="CCH00916.1"/>
    </source>
</evidence>
<dbReference type="RefSeq" id="WP_015332015.1">
    <property type="nucleotide sequence ID" value="NC_020054.1"/>
</dbReference>
<dbReference type="AlphaFoldDB" id="I0K9W3"/>
<sequence>MRLTWDACRLLALFLPILLDSCVDPYRPPEITAPNRYLVVDGALTNGVSVIKLSRTQNLEEPRTPSPELKATIRVEATDGATYAFTERGQGTYALESTSLVQGKTYRVRIKTTGGSEYQSELITIQPTPKIDSISWSVENNGLQIYVNTHDPANKTRYYRWNYEDTFEFRTPYQSPYAFVNNKVVQREGPDLNHCWRTEASTRILLGSTARLSQDVVQRAPLLFIPGSSPKLAIRYSLLVRQFALSPEAYAYWDNLQKTTEQLGSLFDPLPSQVGGNFTCLTNPTEPVLGFLEGRTIEERRVFIDRPAALSLDLVRTGYEGCFLDTIPKPRQPLANFLGQVGGYAVVAPVPGSEGSYIATGVACTDCRDRGTIVKPAYWP</sequence>
<evidence type="ECO:0000313" key="2">
    <source>
        <dbReference type="Proteomes" id="UP000011058"/>
    </source>
</evidence>
<organism evidence="1 2">
    <name type="scientific">Fibrella aestuarina BUZ 2</name>
    <dbReference type="NCBI Taxonomy" id="1166018"/>
    <lineage>
        <taxon>Bacteria</taxon>
        <taxon>Pseudomonadati</taxon>
        <taxon>Bacteroidota</taxon>
        <taxon>Cytophagia</taxon>
        <taxon>Cytophagales</taxon>
        <taxon>Spirosomataceae</taxon>
        <taxon>Fibrella</taxon>
    </lineage>
</organism>
<dbReference type="KEGG" id="fae:FAES_2907"/>